<sequence>MPSISSSTSSISAQLTPNCLIDPEVYLTPVVFAKIHVIRSRTYEKDA</sequence>
<dbReference type="AlphaFoldDB" id="A0A330L4J7"/>
<keyword evidence="2" id="KW-1185">Reference proteome</keyword>
<protein>
    <submittedName>
        <fullName evidence="1">Uncharacterized protein</fullName>
    </submittedName>
</protein>
<dbReference type="InParanoid" id="A0A330L4J7"/>
<reference evidence="2" key="1">
    <citation type="submission" date="2018-04" db="EMBL/GenBank/DDBJ databases">
        <authorList>
            <person name="Lucker S."/>
            <person name="Sakoula D."/>
        </authorList>
    </citation>
    <scope>NUCLEOTIDE SEQUENCE [LARGE SCALE GENOMIC DNA]</scope>
</reference>
<dbReference type="EMBL" id="OUNR01000012">
    <property type="protein sequence ID" value="SPP64711.1"/>
    <property type="molecule type" value="Genomic_DNA"/>
</dbReference>
<gene>
    <name evidence="1" type="ORF">NITLEN_20351</name>
</gene>
<evidence type="ECO:0000313" key="2">
    <source>
        <dbReference type="Proteomes" id="UP000248168"/>
    </source>
</evidence>
<proteinExistence type="predicted"/>
<name>A0A330L4J7_9BACT</name>
<dbReference type="Proteomes" id="UP000248168">
    <property type="component" value="Unassembled WGS sequence"/>
</dbReference>
<evidence type="ECO:0000313" key="1">
    <source>
        <dbReference type="EMBL" id="SPP64711.1"/>
    </source>
</evidence>
<organism evidence="1 2">
    <name type="scientific">Nitrospira lenta</name>
    <dbReference type="NCBI Taxonomy" id="1436998"/>
    <lineage>
        <taxon>Bacteria</taxon>
        <taxon>Pseudomonadati</taxon>
        <taxon>Nitrospirota</taxon>
        <taxon>Nitrospiria</taxon>
        <taxon>Nitrospirales</taxon>
        <taxon>Nitrospiraceae</taxon>
        <taxon>Nitrospira</taxon>
    </lineage>
</organism>
<accession>A0A330L4J7</accession>